<dbReference type="AlphaFoldDB" id="A0A1R1ICK2"/>
<dbReference type="CDD" id="cd03025">
    <property type="entry name" value="DsbA_FrnE_like"/>
    <property type="match status" value="1"/>
</dbReference>
<dbReference type="GO" id="GO:0016853">
    <property type="term" value="F:isomerase activity"/>
    <property type="evidence" value="ECO:0007669"/>
    <property type="project" value="UniProtKB-KW"/>
</dbReference>
<organism evidence="2 3">
    <name type="scientific">Azonexus hydrophilus</name>
    <dbReference type="NCBI Taxonomy" id="418702"/>
    <lineage>
        <taxon>Bacteria</taxon>
        <taxon>Pseudomonadati</taxon>
        <taxon>Pseudomonadota</taxon>
        <taxon>Betaproteobacteria</taxon>
        <taxon>Rhodocyclales</taxon>
        <taxon>Azonexaceae</taxon>
        <taxon>Azonexus</taxon>
    </lineage>
</organism>
<proteinExistence type="predicted"/>
<keyword evidence="2" id="KW-0413">Isomerase</keyword>
<dbReference type="InterPro" id="IPR001853">
    <property type="entry name" value="DSBA-like_thioredoxin_dom"/>
</dbReference>
<dbReference type="InterPro" id="IPR036249">
    <property type="entry name" value="Thioredoxin-like_sf"/>
</dbReference>
<dbReference type="STRING" id="418702.BJN45_02480"/>
<evidence type="ECO:0000259" key="1">
    <source>
        <dbReference type="Pfam" id="PF01323"/>
    </source>
</evidence>
<dbReference type="Gene3D" id="3.40.30.10">
    <property type="entry name" value="Glutaredoxin"/>
    <property type="match status" value="1"/>
</dbReference>
<dbReference type="OrthoDB" id="9813770at2"/>
<dbReference type="Proteomes" id="UP000187526">
    <property type="component" value="Unassembled WGS sequence"/>
</dbReference>
<dbReference type="PANTHER" id="PTHR13887">
    <property type="entry name" value="GLUTATHIONE S-TRANSFERASE KAPPA"/>
    <property type="match status" value="1"/>
</dbReference>
<dbReference type="GO" id="GO:0016491">
    <property type="term" value="F:oxidoreductase activity"/>
    <property type="evidence" value="ECO:0007669"/>
    <property type="project" value="InterPro"/>
</dbReference>
<dbReference type="EMBL" id="MTHD01000001">
    <property type="protein sequence ID" value="OMG56503.1"/>
    <property type="molecule type" value="Genomic_DNA"/>
</dbReference>
<dbReference type="Pfam" id="PF01323">
    <property type="entry name" value="DSBA"/>
    <property type="match status" value="1"/>
</dbReference>
<evidence type="ECO:0000313" key="3">
    <source>
        <dbReference type="Proteomes" id="UP000187526"/>
    </source>
</evidence>
<dbReference type="SUPFAM" id="SSF52833">
    <property type="entry name" value="Thioredoxin-like"/>
    <property type="match status" value="1"/>
</dbReference>
<feature type="domain" description="DSBA-like thioredoxin" evidence="1">
    <location>
        <begin position="10"/>
        <end position="188"/>
    </location>
</feature>
<dbReference type="PANTHER" id="PTHR13887:SF51">
    <property type="entry name" value="DSBA FAMILY PROTEIN"/>
    <property type="match status" value="1"/>
</dbReference>
<protein>
    <submittedName>
        <fullName evidence="2">Protein-disulfide isomerase</fullName>
    </submittedName>
</protein>
<dbReference type="RefSeq" id="WP_076091708.1">
    <property type="nucleotide sequence ID" value="NZ_MTHD01000001.1"/>
</dbReference>
<accession>A0A1R1ICK2</accession>
<name>A0A1R1ICK2_9RHOO</name>
<gene>
    <name evidence="2" type="ORF">BJN45_02480</name>
</gene>
<sequence>MSTTTLHYIYDPLCGWCYGAAPLVREARRHLPVVAHGGGMMTGAQRQPVTSQLREYVITHDRRIARITHQPFGDAYFEGLLHDTDAIFDSAPPIAAMLAAEQLAGRGLDLLARLQQAHYVEGRRIAENSVLIAMAADIGLDAAAFAAALDAVSGAATASHISASRRLMNEVGAAGFPTFVLETDGQRELIDAGQFIGNPAGFGAWLAGRLPQTATAGTGSEFVCAPDSCQLPEKRA</sequence>
<keyword evidence="3" id="KW-1185">Reference proteome</keyword>
<comment type="caution">
    <text evidence="2">The sequence shown here is derived from an EMBL/GenBank/DDBJ whole genome shotgun (WGS) entry which is preliminary data.</text>
</comment>
<reference evidence="2 3" key="1">
    <citation type="submission" date="2016-10" db="EMBL/GenBank/DDBJ databases">
        <title>Alkaliphiles isolated from bioreactors.</title>
        <authorList>
            <person name="Salah Z."/>
            <person name="Rout S.P."/>
            <person name="Humphreys P.N."/>
        </authorList>
    </citation>
    <scope>NUCLEOTIDE SEQUENCE [LARGE SCALE GENOMIC DNA]</scope>
    <source>
        <strain evidence="2 3">ZS02</strain>
    </source>
</reference>
<evidence type="ECO:0000313" key="2">
    <source>
        <dbReference type="EMBL" id="OMG56503.1"/>
    </source>
</evidence>